<evidence type="ECO:0000313" key="2">
    <source>
        <dbReference type="Proteomes" id="UP000177354"/>
    </source>
</evidence>
<protein>
    <recommendedName>
        <fullName evidence="3">Transcriptional regulator</fullName>
    </recommendedName>
</protein>
<comment type="caution">
    <text evidence="1">The sequence shown here is derived from an EMBL/GenBank/DDBJ whole genome shotgun (WGS) entry which is preliminary data.</text>
</comment>
<evidence type="ECO:0000313" key="1">
    <source>
        <dbReference type="EMBL" id="OGG07063.1"/>
    </source>
</evidence>
<dbReference type="Pfam" id="PF02583">
    <property type="entry name" value="Trns_repr_metal"/>
    <property type="match status" value="1"/>
</dbReference>
<organism evidence="1 2">
    <name type="scientific">Candidatus Gottesmanbacteria bacterium RIFCSPHIGHO2_01_FULL_40_15</name>
    <dbReference type="NCBI Taxonomy" id="1798376"/>
    <lineage>
        <taxon>Bacteria</taxon>
        <taxon>Candidatus Gottesmaniibacteriota</taxon>
    </lineage>
</organism>
<gene>
    <name evidence="1" type="ORF">A2777_04320</name>
</gene>
<dbReference type="PANTHER" id="PTHR33677">
    <property type="entry name" value="TRANSCRIPTIONAL REPRESSOR FRMR-RELATED"/>
    <property type="match status" value="1"/>
</dbReference>
<dbReference type="GO" id="GO:0003677">
    <property type="term" value="F:DNA binding"/>
    <property type="evidence" value="ECO:0007669"/>
    <property type="project" value="InterPro"/>
</dbReference>
<dbReference type="GO" id="GO:0046872">
    <property type="term" value="F:metal ion binding"/>
    <property type="evidence" value="ECO:0007669"/>
    <property type="project" value="InterPro"/>
</dbReference>
<dbReference type="PANTHER" id="PTHR33677:SF3">
    <property type="entry name" value="COPPER-SENSING TRANSCRIPTIONAL REPRESSOR RICR"/>
    <property type="match status" value="1"/>
</dbReference>
<dbReference type="EMBL" id="MFJF01000012">
    <property type="protein sequence ID" value="OGG07063.1"/>
    <property type="molecule type" value="Genomic_DNA"/>
</dbReference>
<evidence type="ECO:0008006" key="3">
    <source>
        <dbReference type="Google" id="ProtNLM"/>
    </source>
</evidence>
<accession>A0A1F5Z3X1</accession>
<dbReference type="Proteomes" id="UP000177354">
    <property type="component" value="Unassembled WGS sequence"/>
</dbReference>
<dbReference type="GO" id="GO:0045892">
    <property type="term" value="P:negative regulation of DNA-templated transcription"/>
    <property type="evidence" value="ECO:0007669"/>
    <property type="project" value="UniProtKB-ARBA"/>
</dbReference>
<dbReference type="InterPro" id="IPR038390">
    <property type="entry name" value="Metal_Tscrpt_repr_sf"/>
</dbReference>
<dbReference type="CDD" id="cd10151">
    <property type="entry name" value="TthCsoR-like_DUF156"/>
    <property type="match status" value="1"/>
</dbReference>
<dbReference type="AlphaFoldDB" id="A0A1F5Z3X1"/>
<proteinExistence type="predicted"/>
<dbReference type="InterPro" id="IPR003735">
    <property type="entry name" value="Metal_Tscrpt_repr"/>
</dbReference>
<name>A0A1F5Z3X1_9BACT</name>
<reference evidence="1 2" key="1">
    <citation type="journal article" date="2016" name="Nat. Commun.">
        <title>Thousands of microbial genomes shed light on interconnected biogeochemical processes in an aquifer system.</title>
        <authorList>
            <person name="Anantharaman K."/>
            <person name="Brown C.T."/>
            <person name="Hug L.A."/>
            <person name="Sharon I."/>
            <person name="Castelle C.J."/>
            <person name="Probst A.J."/>
            <person name="Thomas B.C."/>
            <person name="Singh A."/>
            <person name="Wilkins M.J."/>
            <person name="Karaoz U."/>
            <person name="Brodie E.L."/>
            <person name="Williams K.H."/>
            <person name="Hubbard S.S."/>
            <person name="Banfield J.F."/>
        </authorList>
    </citation>
    <scope>NUCLEOTIDE SEQUENCE [LARGE SCALE GENOMIC DNA]</scope>
</reference>
<sequence length="89" mass="10179">MDDKTAKINIIKRLKIAGGHLNKVTRMVENDAYCIDTLHQTRAVQAALKEIDNLILNNHLNTCVVNSIKKGKSKEVINEIMYVFKRSRK</sequence>
<dbReference type="Gene3D" id="1.20.58.1000">
    <property type="entry name" value="Metal-sensitive repressor, helix protomer"/>
    <property type="match status" value="1"/>
</dbReference>